<keyword evidence="2" id="KW-1185">Reference proteome</keyword>
<dbReference type="OrthoDB" id="1271298at2759"/>
<name>A0A232EPM5_9HYME</name>
<evidence type="ECO:0000313" key="2">
    <source>
        <dbReference type="Proteomes" id="UP000215335"/>
    </source>
</evidence>
<evidence type="ECO:0000313" key="1">
    <source>
        <dbReference type="EMBL" id="OXU20282.1"/>
    </source>
</evidence>
<reference evidence="1 2" key="1">
    <citation type="journal article" date="2017" name="Curr. Biol.">
        <title>The Evolution of Venom by Co-option of Single-Copy Genes.</title>
        <authorList>
            <person name="Martinson E.O."/>
            <person name="Mrinalini"/>
            <person name="Kelkar Y.D."/>
            <person name="Chang C.H."/>
            <person name="Werren J.H."/>
        </authorList>
    </citation>
    <scope>NUCLEOTIDE SEQUENCE [LARGE SCALE GENOMIC DNA]</scope>
    <source>
        <strain evidence="1 2">Alberta</strain>
        <tissue evidence="1">Whole body</tissue>
    </source>
</reference>
<sequence length="204" mass="24385">MKKILLEEFAHRFDKIEYMSLIAIATILDPRFKRLYFSDKMACTNAVNKITKALNHDIIETSKASCENNSPNKNQFAKTNDFWVHHHKLVQENNSRKIQNQNSNEMPEEVIDRNKNPIMFWPQYPNSELSKIAIRFVTNFNFQISEDEINSRHFREYILYRQWKQQAEDKADDKADDKDDNDAASIDYSSLEDMWNERWREGRK</sequence>
<proteinExistence type="predicted"/>
<comment type="caution">
    <text evidence="1">The sequence shown here is derived from an EMBL/GenBank/DDBJ whole genome shotgun (WGS) entry which is preliminary data.</text>
</comment>
<organism evidence="1 2">
    <name type="scientific">Trichomalopsis sarcophagae</name>
    <dbReference type="NCBI Taxonomy" id="543379"/>
    <lineage>
        <taxon>Eukaryota</taxon>
        <taxon>Metazoa</taxon>
        <taxon>Ecdysozoa</taxon>
        <taxon>Arthropoda</taxon>
        <taxon>Hexapoda</taxon>
        <taxon>Insecta</taxon>
        <taxon>Pterygota</taxon>
        <taxon>Neoptera</taxon>
        <taxon>Endopterygota</taxon>
        <taxon>Hymenoptera</taxon>
        <taxon>Apocrita</taxon>
        <taxon>Proctotrupomorpha</taxon>
        <taxon>Chalcidoidea</taxon>
        <taxon>Pteromalidae</taxon>
        <taxon>Pteromalinae</taxon>
        <taxon>Trichomalopsis</taxon>
    </lineage>
</organism>
<protein>
    <recommendedName>
        <fullName evidence="3">HAT C-terminal dimerisation domain-containing protein</fullName>
    </recommendedName>
</protein>
<dbReference type="EMBL" id="NNAY01002928">
    <property type="protein sequence ID" value="OXU20282.1"/>
    <property type="molecule type" value="Genomic_DNA"/>
</dbReference>
<evidence type="ECO:0008006" key="3">
    <source>
        <dbReference type="Google" id="ProtNLM"/>
    </source>
</evidence>
<dbReference type="Proteomes" id="UP000215335">
    <property type="component" value="Unassembled WGS sequence"/>
</dbReference>
<accession>A0A232EPM5</accession>
<gene>
    <name evidence="1" type="ORF">TSAR_005909</name>
</gene>
<dbReference type="STRING" id="543379.A0A232EPM5"/>
<dbReference type="AlphaFoldDB" id="A0A232EPM5"/>